<organism evidence="7 8">
    <name type="scientific">Delftia acidovorans (strain DSM 14801 / SPH-1)</name>
    <dbReference type="NCBI Taxonomy" id="398578"/>
    <lineage>
        <taxon>Bacteria</taxon>
        <taxon>Pseudomonadati</taxon>
        <taxon>Pseudomonadota</taxon>
        <taxon>Betaproteobacteria</taxon>
        <taxon>Burkholderiales</taxon>
        <taxon>Comamonadaceae</taxon>
        <taxon>Delftia</taxon>
    </lineage>
</organism>
<evidence type="ECO:0000313" key="8">
    <source>
        <dbReference type="Proteomes" id="UP000000784"/>
    </source>
</evidence>
<dbReference type="InterPro" id="IPR036909">
    <property type="entry name" value="Cyt_c-like_dom_sf"/>
</dbReference>
<dbReference type="HOGENOM" id="CLU_076280_0_1_4"/>
<dbReference type="PANTHER" id="PTHR33751:SF11">
    <property type="entry name" value="BLL4483 PROTEIN"/>
    <property type="match status" value="1"/>
</dbReference>
<reference evidence="7 8" key="1">
    <citation type="journal article" date="2004" name="Appl. Environ. Microbiol.">
        <title>Mineralization of individual congeners of linear alkylbenzenesulfonate by defined pairs of heterotrophic bacteria.</title>
        <authorList>
            <person name="Schleheck D."/>
            <person name="Knepper T.P."/>
            <person name="Fischer K."/>
            <person name="Cook A.M."/>
        </authorList>
    </citation>
    <scope>NUCLEOTIDE SEQUENCE [LARGE SCALE GENOMIC DNA]</scope>
    <source>
        <strain evidence="8">DSM 14801 / SPH-1</strain>
    </source>
</reference>
<dbReference type="Gene3D" id="1.10.760.10">
    <property type="entry name" value="Cytochrome c-like domain"/>
    <property type="match status" value="2"/>
</dbReference>
<evidence type="ECO:0000256" key="3">
    <source>
        <dbReference type="ARBA" id="ARBA00023004"/>
    </source>
</evidence>
<dbReference type="EMBL" id="CP000884">
    <property type="protein sequence ID" value="ABX36868.1"/>
    <property type="molecule type" value="Genomic_DNA"/>
</dbReference>
<dbReference type="GO" id="GO:0020037">
    <property type="term" value="F:heme binding"/>
    <property type="evidence" value="ECO:0007669"/>
    <property type="project" value="InterPro"/>
</dbReference>
<dbReference type="Proteomes" id="UP000000784">
    <property type="component" value="Chromosome"/>
</dbReference>
<keyword evidence="2 4" id="KW-0479">Metal-binding</keyword>
<dbReference type="KEGG" id="dac:Daci_4237"/>
<evidence type="ECO:0000256" key="5">
    <source>
        <dbReference type="SAM" id="SignalP"/>
    </source>
</evidence>
<dbReference type="Pfam" id="PF00034">
    <property type="entry name" value="Cytochrom_C"/>
    <property type="match status" value="2"/>
</dbReference>
<proteinExistence type="predicted"/>
<evidence type="ECO:0000256" key="4">
    <source>
        <dbReference type="PROSITE-ProRule" id="PRU00433"/>
    </source>
</evidence>
<dbReference type="GO" id="GO:0046872">
    <property type="term" value="F:metal ion binding"/>
    <property type="evidence" value="ECO:0007669"/>
    <property type="project" value="UniProtKB-KW"/>
</dbReference>
<keyword evidence="5" id="KW-0732">Signal</keyword>
<feature type="signal peptide" evidence="5">
    <location>
        <begin position="1"/>
        <end position="36"/>
    </location>
</feature>
<dbReference type="eggNOG" id="COG2863">
    <property type="taxonomic scope" value="Bacteria"/>
</dbReference>
<dbReference type="InterPro" id="IPR009056">
    <property type="entry name" value="Cyt_c-like_dom"/>
</dbReference>
<dbReference type="PANTHER" id="PTHR33751">
    <property type="entry name" value="CBB3-TYPE CYTOCHROME C OXIDASE SUBUNIT FIXP"/>
    <property type="match status" value="1"/>
</dbReference>
<keyword evidence="3 4" id="KW-0408">Iron</keyword>
<dbReference type="InterPro" id="IPR050597">
    <property type="entry name" value="Cytochrome_c_Oxidase_Subunit"/>
</dbReference>
<feature type="domain" description="Cytochrome c" evidence="6">
    <location>
        <begin position="154"/>
        <end position="244"/>
    </location>
</feature>
<gene>
    <name evidence="7" type="ordered locus">Daci_4237</name>
</gene>
<dbReference type="AlphaFoldDB" id="A9BLS9"/>
<name>A9BLS9_DELAS</name>
<reference evidence="8" key="2">
    <citation type="submission" date="2007-11" db="EMBL/GenBank/DDBJ databases">
        <title>Complete sequence of Delftia acidovorans DSM 14801 / SPH-1.</title>
        <authorList>
            <person name="Copeland A."/>
            <person name="Lucas S."/>
            <person name="Lapidus A."/>
            <person name="Barry K."/>
            <person name="Glavina del Rio T."/>
            <person name="Dalin E."/>
            <person name="Tice H."/>
            <person name="Pitluck S."/>
            <person name="Lowry S."/>
            <person name="Clum A."/>
            <person name="Schmutz J."/>
            <person name="Larimer F."/>
            <person name="Land M."/>
            <person name="Hauser L."/>
            <person name="Kyrpides N."/>
            <person name="Kim E."/>
            <person name="Schleheck D."/>
            <person name="Richardson P."/>
        </authorList>
    </citation>
    <scope>NUCLEOTIDE SEQUENCE [LARGE SCALE GENOMIC DNA]</scope>
    <source>
        <strain evidence="8">DSM 14801 / SPH-1</strain>
    </source>
</reference>
<protein>
    <submittedName>
        <fullName evidence="7">Cytochrome c class I</fullName>
    </submittedName>
</protein>
<evidence type="ECO:0000256" key="2">
    <source>
        <dbReference type="ARBA" id="ARBA00022723"/>
    </source>
</evidence>
<evidence type="ECO:0000313" key="7">
    <source>
        <dbReference type="EMBL" id="ABX36868.1"/>
    </source>
</evidence>
<keyword evidence="1 4" id="KW-0349">Heme</keyword>
<feature type="domain" description="Cytochrome c" evidence="6">
    <location>
        <begin position="56"/>
        <end position="141"/>
    </location>
</feature>
<evidence type="ECO:0000259" key="6">
    <source>
        <dbReference type="PROSITE" id="PS51007"/>
    </source>
</evidence>
<accession>A9BLS9</accession>
<sequence length="262" mass="26460">MAGQMPLPTMIRMNKQTLSRSCIAIGICMLMGSAWAQDAAPKAPAPAAAPTAAVQGSAAAGQKIAQSGTPQGAAACATCHGAKGEGMAGFPALAGQHAGYLARQLQHLADGSRQAPVMAPMAKALSAQDRADVSAYYASLPLPIQPVRGPLPKGKDDDGAWLVERGRWADGIPACAQCHGPGGVGVGADFPAIGHLTADYMQSQVAAWNKGQREAGPLGLMGKVAQKLTPADIQAVAAYYARLHGTSSSTSTAATASAPAKP</sequence>
<dbReference type="SUPFAM" id="SSF46626">
    <property type="entry name" value="Cytochrome c"/>
    <property type="match status" value="2"/>
</dbReference>
<dbReference type="STRING" id="398578.Daci_4237"/>
<dbReference type="PROSITE" id="PS51007">
    <property type="entry name" value="CYTC"/>
    <property type="match status" value="2"/>
</dbReference>
<keyword evidence="8" id="KW-1185">Reference proteome</keyword>
<feature type="chain" id="PRO_5002732897" evidence="5">
    <location>
        <begin position="37"/>
        <end position="262"/>
    </location>
</feature>
<evidence type="ECO:0000256" key="1">
    <source>
        <dbReference type="ARBA" id="ARBA00022617"/>
    </source>
</evidence>
<dbReference type="GO" id="GO:0009055">
    <property type="term" value="F:electron transfer activity"/>
    <property type="evidence" value="ECO:0007669"/>
    <property type="project" value="InterPro"/>
</dbReference>